<accession>A0A1J4JHT6</accession>
<protein>
    <recommendedName>
        <fullName evidence="6">Translation initiation factor eIF2B subunit delta</fullName>
    </recommendedName>
    <alternativeName>
        <fullName evidence="7">eIF2B GDP-GTP exchange factor subunit delta</fullName>
    </alternativeName>
</protein>
<evidence type="ECO:0000256" key="3">
    <source>
        <dbReference type="ARBA" id="ARBA00022490"/>
    </source>
</evidence>
<keyword evidence="4 11" id="KW-0396">Initiation factor</keyword>
<comment type="similarity">
    <text evidence="2 9">Belongs to the eIF-2B alpha/beta/delta subunits family.</text>
</comment>
<dbReference type="EMBL" id="MLAK01001093">
    <property type="protein sequence ID" value="OHS97815.1"/>
    <property type="molecule type" value="Genomic_DNA"/>
</dbReference>
<dbReference type="RefSeq" id="XP_068350952.1">
    <property type="nucleotide sequence ID" value="XM_068494754.1"/>
</dbReference>
<dbReference type="Gene3D" id="3.40.50.10470">
    <property type="entry name" value="Translation initiation factor eif-2b, domain 2"/>
    <property type="match status" value="1"/>
</dbReference>
<dbReference type="GO" id="GO:0003743">
    <property type="term" value="F:translation initiation factor activity"/>
    <property type="evidence" value="ECO:0007669"/>
    <property type="project" value="UniProtKB-KW"/>
</dbReference>
<keyword evidence="12" id="KW-1185">Reference proteome</keyword>
<comment type="subunit">
    <text evidence="8">Component of the translation initiation factor 2B (eIF2B) complex which is a heterodecamer of two sets of five different subunits: alpha, beta, gamma, delta and epsilon. Subunits alpha, beta and delta comprise a regulatory subcomplex and subunits epsilon and gamma comprise a catalytic subcomplex. Within the complex, the hexameric regulatory complex resides at the center, with the two heterodimeric catalytic subcomplexes bound on opposite sides.</text>
</comment>
<dbReference type="GeneID" id="94829458"/>
<feature type="compositionally biased region" description="Polar residues" evidence="10">
    <location>
        <begin position="1"/>
        <end position="14"/>
    </location>
</feature>
<evidence type="ECO:0000256" key="10">
    <source>
        <dbReference type="SAM" id="MobiDB-lite"/>
    </source>
</evidence>
<keyword evidence="3" id="KW-0963">Cytoplasm</keyword>
<keyword evidence="5" id="KW-0648">Protein biosynthesis</keyword>
<feature type="compositionally biased region" description="Low complexity" evidence="10">
    <location>
        <begin position="34"/>
        <end position="84"/>
    </location>
</feature>
<name>A0A1J4JHT6_9EUKA</name>
<evidence type="ECO:0000256" key="5">
    <source>
        <dbReference type="ARBA" id="ARBA00022917"/>
    </source>
</evidence>
<gene>
    <name evidence="11" type="ORF">TRFO_09238</name>
</gene>
<dbReference type="PANTHER" id="PTHR10233:SF14">
    <property type="entry name" value="TRANSLATION INITIATION FACTOR EIF-2B SUBUNIT DELTA"/>
    <property type="match status" value="1"/>
</dbReference>
<sequence>MSSQQDNQANQPVKFTNRKQQRQLRQQQAKEKAQQQNQPKQNAEGAQGNQQQRQRGKGQPNQQNQQKIQQKQSNENSSKQTNNQAPGPVSEIASLFSHIPIVHKWTSKDLLEKMKPADRPLIHPALLEFALQTAQDISLDEDERTRKFLRMMKQQINDEPEMPKESFQRAIFQLIKRTMTLLSFIRLTPIGIGNAVRFIKNQIAPNSNIPAEELRSSLKYAIDHYIDDKIDDVSQFLAKTTANTILDGDVIMTYGWSPVICKALKIAANNKIKFRVIVVDSRPNFDSRTLIEQIPDLDVRYVLISGLSYVMPEVKKVLIEPNGILSNNAAQTPIGTAMISMVAHECGVPVIFVCGSYRFVGDVRIDALSKNERIAEELIQPVPRPDMKTDSEYLALTYDVTPGQYVDVVICELGNIPVNSISTNIKFIQDSYTMFSKPQMKSTVKVK</sequence>
<dbReference type="GO" id="GO:0005829">
    <property type="term" value="C:cytosol"/>
    <property type="evidence" value="ECO:0007669"/>
    <property type="project" value="UniProtKB-SubCell"/>
</dbReference>
<dbReference type="SUPFAM" id="SSF100950">
    <property type="entry name" value="NagB/RpiA/CoA transferase-like"/>
    <property type="match status" value="1"/>
</dbReference>
<comment type="caution">
    <text evidence="11">The sequence shown here is derived from an EMBL/GenBank/DDBJ whole genome shotgun (WGS) entry which is preliminary data.</text>
</comment>
<evidence type="ECO:0000256" key="7">
    <source>
        <dbReference type="ARBA" id="ARBA00044356"/>
    </source>
</evidence>
<evidence type="ECO:0000313" key="11">
    <source>
        <dbReference type="EMBL" id="OHS97815.1"/>
    </source>
</evidence>
<dbReference type="InterPro" id="IPR000649">
    <property type="entry name" value="IF-2B-related"/>
</dbReference>
<evidence type="ECO:0000313" key="12">
    <source>
        <dbReference type="Proteomes" id="UP000179807"/>
    </source>
</evidence>
<reference evidence="11" key="1">
    <citation type="submission" date="2016-10" db="EMBL/GenBank/DDBJ databases">
        <authorList>
            <person name="Benchimol M."/>
            <person name="Almeida L.G."/>
            <person name="Vasconcelos A.T."/>
            <person name="Perreira-Neves A."/>
            <person name="Rosa I.A."/>
            <person name="Tasca T."/>
            <person name="Bogo M.R."/>
            <person name="de Souza W."/>
        </authorList>
    </citation>
    <scope>NUCLEOTIDE SEQUENCE [LARGE SCALE GENOMIC DNA]</scope>
    <source>
        <strain evidence="11">K</strain>
    </source>
</reference>
<dbReference type="InterPro" id="IPR042529">
    <property type="entry name" value="IF_2B-like_C"/>
</dbReference>
<dbReference type="OrthoDB" id="10254737at2759"/>
<comment type="subcellular location">
    <subcellularLocation>
        <location evidence="1">Cytoplasm</location>
        <location evidence="1">Cytosol</location>
    </subcellularLocation>
</comment>
<dbReference type="VEuPathDB" id="TrichDB:TRFO_09238"/>
<evidence type="ECO:0000256" key="6">
    <source>
        <dbReference type="ARBA" id="ARBA00044147"/>
    </source>
</evidence>
<evidence type="ECO:0000256" key="4">
    <source>
        <dbReference type="ARBA" id="ARBA00022540"/>
    </source>
</evidence>
<dbReference type="Pfam" id="PF01008">
    <property type="entry name" value="IF-2B"/>
    <property type="match status" value="1"/>
</dbReference>
<feature type="region of interest" description="Disordered" evidence="10">
    <location>
        <begin position="1"/>
        <end position="88"/>
    </location>
</feature>
<evidence type="ECO:0000256" key="9">
    <source>
        <dbReference type="RuleBase" id="RU003814"/>
    </source>
</evidence>
<dbReference type="Proteomes" id="UP000179807">
    <property type="component" value="Unassembled WGS sequence"/>
</dbReference>
<dbReference type="InterPro" id="IPR037171">
    <property type="entry name" value="NagB/RpiA_transferase-like"/>
</dbReference>
<organism evidence="11 12">
    <name type="scientific">Tritrichomonas foetus</name>
    <dbReference type="NCBI Taxonomy" id="1144522"/>
    <lineage>
        <taxon>Eukaryota</taxon>
        <taxon>Metamonada</taxon>
        <taxon>Parabasalia</taxon>
        <taxon>Tritrichomonadida</taxon>
        <taxon>Tritrichomonadidae</taxon>
        <taxon>Tritrichomonas</taxon>
    </lineage>
</organism>
<evidence type="ECO:0000256" key="1">
    <source>
        <dbReference type="ARBA" id="ARBA00004514"/>
    </source>
</evidence>
<evidence type="ECO:0000256" key="2">
    <source>
        <dbReference type="ARBA" id="ARBA00007251"/>
    </source>
</evidence>
<proteinExistence type="inferred from homology"/>
<evidence type="ECO:0000256" key="8">
    <source>
        <dbReference type="ARBA" id="ARBA00046432"/>
    </source>
</evidence>
<dbReference type="AlphaFoldDB" id="A0A1J4JHT6"/>
<dbReference type="PANTHER" id="PTHR10233">
    <property type="entry name" value="TRANSLATION INITIATION FACTOR EIF-2B"/>
    <property type="match status" value="1"/>
</dbReference>